<proteinExistence type="predicted"/>
<reference evidence="3 4" key="1">
    <citation type="submission" date="2014-11" db="EMBL/GenBank/DDBJ databases">
        <title>Genetic blueprint of the zoonotic pathogen Toxocara canis.</title>
        <authorList>
            <person name="Zhu X.-Q."/>
            <person name="Korhonen P.K."/>
            <person name="Cai H."/>
            <person name="Young N.D."/>
            <person name="Nejsum P."/>
            <person name="von Samson-Himmelstjerna G."/>
            <person name="Boag P.R."/>
            <person name="Tan P."/>
            <person name="Li Q."/>
            <person name="Min J."/>
            <person name="Yang Y."/>
            <person name="Wang X."/>
            <person name="Fang X."/>
            <person name="Hall R.S."/>
            <person name="Hofmann A."/>
            <person name="Sternberg P.W."/>
            <person name="Jex A.R."/>
            <person name="Gasser R.B."/>
        </authorList>
    </citation>
    <scope>NUCLEOTIDE SEQUENCE [LARGE SCALE GENOMIC DNA]</scope>
    <source>
        <strain evidence="3">PN_DK_2014</strain>
    </source>
</reference>
<dbReference type="GO" id="GO:0008270">
    <property type="term" value="F:zinc ion binding"/>
    <property type="evidence" value="ECO:0007669"/>
    <property type="project" value="UniProtKB-KW"/>
</dbReference>
<accession>A0A0B2VZL1</accession>
<keyword evidence="4" id="KW-1185">Reference proteome</keyword>
<evidence type="ECO:0000256" key="1">
    <source>
        <dbReference type="PROSITE-ProRule" id="PRU00024"/>
    </source>
</evidence>
<feature type="domain" description="B box-type" evidence="2">
    <location>
        <begin position="32"/>
        <end position="81"/>
    </location>
</feature>
<sequence length="295" mass="32727">MIALTSFGTPGGQLADDPLGKQPGIGHADWQCEDCNLYSPSTSGALFFWCDECEKVVCSNCTRKCIKRKHSLIVASEVISQLKSDVVVTNASMAKTIVDVQLSSMNAMQSTIALTDTLKELKIRCEAISDVAKTIASAMKERKEQASEWRKSADDNAPFKSFFIKRLRAQLVAQKTLMNEGASLVFSLMQTVKGADEICADVRAMLNSISTERHLDEGRAAVEVLERAIEAEDRRTKADEDRRTIARQRNIVRLESMPRMRVQQPIEGQHEEVQHPFVVDDASFATNSVSLDDTV</sequence>
<dbReference type="EMBL" id="JPKZ01000485">
    <property type="protein sequence ID" value="KHN87093.1"/>
    <property type="molecule type" value="Genomic_DNA"/>
</dbReference>
<dbReference type="OrthoDB" id="5799229at2759"/>
<dbReference type="Proteomes" id="UP000031036">
    <property type="component" value="Unassembled WGS sequence"/>
</dbReference>
<gene>
    <name evidence="3" type="ORF">Tcan_07863</name>
</gene>
<dbReference type="PROSITE" id="PS50119">
    <property type="entry name" value="ZF_BBOX"/>
    <property type="match status" value="1"/>
</dbReference>
<evidence type="ECO:0000259" key="2">
    <source>
        <dbReference type="PROSITE" id="PS50119"/>
    </source>
</evidence>
<dbReference type="InterPro" id="IPR000315">
    <property type="entry name" value="Znf_B-box"/>
</dbReference>
<organism evidence="3 4">
    <name type="scientific">Toxocara canis</name>
    <name type="common">Canine roundworm</name>
    <dbReference type="NCBI Taxonomy" id="6265"/>
    <lineage>
        <taxon>Eukaryota</taxon>
        <taxon>Metazoa</taxon>
        <taxon>Ecdysozoa</taxon>
        <taxon>Nematoda</taxon>
        <taxon>Chromadorea</taxon>
        <taxon>Rhabditida</taxon>
        <taxon>Spirurina</taxon>
        <taxon>Ascaridomorpha</taxon>
        <taxon>Ascaridoidea</taxon>
        <taxon>Toxocaridae</taxon>
        <taxon>Toxocara</taxon>
    </lineage>
</organism>
<dbReference type="AlphaFoldDB" id="A0A0B2VZL1"/>
<keyword evidence="1" id="KW-0863">Zinc-finger</keyword>
<keyword evidence="1" id="KW-0479">Metal-binding</keyword>
<dbReference type="OMA" id="LPDWQCE"/>
<keyword evidence="1" id="KW-0862">Zinc</keyword>
<protein>
    <recommendedName>
        <fullName evidence="2">B box-type domain-containing protein</fullName>
    </recommendedName>
</protein>
<name>A0A0B2VZL1_TOXCA</name>
<evidence type="ECO:0000313" key="4">
    <source>
        <dbReference type="Proteomes" id="UP000031036"/>
    </source>
</evidence>
<evidence type="ECO:0000313" key="3">
    <source>
        <dbReference type="EMBL" id="KHN87093.1"/>
    </source>
</evidence>
<comment type="caution">
    <text evidence="3">The sequence shown here is derived from an EMBL/GenBank/DDBJ whole genome shotgun (WGS) entry which is preliminary data.</text>
</comment>